<dbReference type="SUPFAM" id="SSF46689">
    <property type="entry name" value="Homeodomain-like"/>
    <property type="match status" value="1"/>
</dbReference>
<sequence length="130" mass="14438">MQRQGSRYTVEEKATALALARQSTASSAARELEFPESTVRRWVQHYSESGDNQWDEDNVDVIERSTEITMKGLEQLGGRDDIYKHLMALNAIRGTSIDKLQRGSNSSKNATFVVVRSSDGTTIEVGTQNG</sequence>
<gene>
    <name evidence="1" type="ORF">LCGC14_1332000</name>
</gene>
<reference evidence="1" key="1">
    <citation type="journal article" date="2015" name="Nature">
        <title>Complex archaea that bridge the gap between prokaryotes and eukaryotes.</title>
        <authorList>
            <person name="Spang A."/>
            <person name="Saw J.H."/>
            <person name="Jorgensen S.L."/>
            <person name="Zaremba-Niedzwiedzka K."/>
            <person name="Martijn J."/>
            <person name="Lind A.E."/>
            <person name="van Eijk R."/>
            <person name="Schleper C."/>
            <person name="Guy L."/>
            <person name="Ettema T.J."/>
        </authorList>
    </citation>
    <scope>NUCLEOTIDE SEQUENCE</scope>
</reference>
<proteinExistence type="predicted"/>
<dbReference type="Pfam" id="PF01527">
    <property type="entry name" value="HTH_Tnp_1"/>
    <property type="match status" value="1"/>
</dbReference>
<organism evidence="1">
    <name type="scientific">marine sediment metagenome</name>
    <dbReference type="NCBI Taxonomy" id="412755"/>
    <lineage>
        <taxon>unclassified sequences</taxon>
        <taxon>metagenomes</taxon>
        <taxon>ecological metagenomes</taxon>
    </lineage>
</organism>
<dbReference type="InterPro" id="IPR002514">
    <property type="entry name" value="Transposase_8"/>
</dbReference>
<dbReference type="InterPro" id="IPR009057">
    <property type="entry name" value="Homeodomain-like_sf"/>
</dbReference>
<evidence type="ECO:0000313" key="1">
    <source>
        <dbReference type="EMBL" id="KKM81207.1"/>
    </source>
</evidence>
<name>A0A0F9NIN8_9ZZZZ</name>
<comment type="caution">
    <text evidence="1">The sequence shown here is derived from an EMBL/GenBank/DDBJ whole genome shotgun (WGS) entry which is preliminary data.</text>
</comment>
<dbReference type="AlphaFoldDB" id="A0A0F9NIN8"/>
<protein>
    <submittedName>
        <fullName evidence="1">Uncharacterized protein</fullName>
    </submittedName>
</protein>
<dbReference type="EMBL" id="LAZR01008059">
    <property type="protein sequence ID" value="KKM81207.1"/>
    <property type="molecule type" value="Genomic_DNA"/>
</dbReference>
<accession>A0A0F9NIN8</accession>